<organism evidence="1 2">
    <name type="scientific">Cirrhinus mrigala</name>
    <name type="common">Mrigala</name>
    <dbReference type="NCBI Taxonomy" id="683832"/>
    <lineage>
        <taxon>Eukaryota</taxon>
        <taxon>Metazoa</taxon>
        <taxon>Chordata</taxon>
        <taxon>Craniata</taxon>
        <taxon>Vertebrata</taxon>
        <taxon>Euteleostomi</taxon>
        <taxon>Actinopterygii</taxon>
        <taxon>Neopterygii</taxon>
        <taxon>Teleostei</taxon>
        <taxon>Ostariophysi</taxon>
        <taxon>Cypriniformes</taxon>
        <taxon>Cyprinidae</taxon>
        <taxon>Labeoninae</taxon>
        <taxon>Labeonini</taxon>
        <taxon>Cirrhinus</taxon>
    </lineage>
</organism>
<dbReference type="PROSITE" id="PS50292">
    <property type="entry name" value="PEROXIDASE_3"/>
    <property type="match status" value="1"/>
</dbReference>
<dbReference type="Gene3D" id="1.10.640.10">
    <property type="entry name" value="Haem peroxidase domain superfamily, animal type"/>
    <property type="match status" value="1"/>
</dbReference>
<dbReference type="AlphaFoldDB" id="A0ABD0Q7N6"/>
<gene>
    <name evidence="1" type="ORF">M9458_021612</name>
</gene>
<dbReference type="EMBL" id="JAMKFB020000010">
    <property type="protein sequence ID" value="KAL0182237.1"/>
    <property type="molecule type" value="Genomic_DNA"/>
</dbReference>
<dbReference type="InterPro" id="IPR010255">
    <property type="entry name" value="Haem_peroxidase_sf"/>
</dbReference>
<dbReference type="SUPFAM" id="SSF48113">
    <property type="entry name" value="Heme-dependent peroxidases"/>
    <property type="match status" value="1"/>
</dbReference>
<evidence type="ECO:0000313" key="1">
    <source>
        <dbReference type="EMBL" id="KAL0182237.1"/>
    </source>
</evidence>
<dbReference type="InterPro" id="IPR037120">
    <property type="entry name" value="Haem_peroxidase_sf_animal"/>
</dbReference>
<accession>A0ABD0Q7N6</accession>
<sequence length="65" mass="7336">LWFENQGVFTTRQKTALASVSLARIICDNTGILRVPYDPFRFTSPANFVNCADIPAFDLSPWIET</sequence>
<reference evidence="1 2" key="1">
    <citation type="submission" date="2024-05" db="EMBL/GenBank/DDBJ databases">
        <title>Genome sequencing and assembly of Indian major carp, Cirrhinus mrigala (Hamilton, 1822).</title>
        <authorList>
            <person name="Mohindra V."/>
            <person name="Chowdhury L.M."/>
            <person name="Lal K."/>
            <person name="Jena J.K."/>
        </authorList>
    </citation>
    <scope>NUCLEOTIDE SEQUENCE [LARGE SCALE GENOMIC DNA]</scope>
    <source>
        <strain evidence="1">CM1030</strain>
        <tissue evidence="1">Blood</tissue>
    </source>
</reference>
<feature type="non-terminal residue" evidence="1">
    <location>
        <position position="1"/>
    </location>
</feature>
<name>A0ABD0Q7N6_CIRMR</name>
<comment type="caution">
    <text evidence="1">The sequence shown here is derived from an EMBL/GenBank/DDBJ whole genome shotgun (WGS) entry which is preliminary data.</text>
</comment>
<evidence type="ECO:0000313" key="2">
    <source>
        <dbReference type="Proteomes" id="UP001529510"/>
    </source>
</evidence>
<feature type="non-terminal residue" evidence="1">
    <location>
        <position position="65"/>
    </location>
</feature>
<proteinExistence type="predicted"/>
<keyword evidence="2" id="KW-1185">Reference proteome</keyword>
<dbReference type="PANTHER" id="PTHR11475:SF63">
    <property type="entry name" value="EOSINOPHIL PEROXIDASE"/>
    <property type="match status" value="1"/>
</dbReference>
<dbReference type="Proteomes" id="UP001529510">
    <property type="component" value="Unassembled WGS sequence"/>
</dbReference>
<dbReference type="InterPro" id="IPR019791">
    <property type="entry name" value="Haem_peroxidase_animal"/>
</dbReference>
<protein>
    <submittedName>
        <fullName evidence="1">Uncharacterized protein</fullName>
    </submittedName>
</protein>
<dbReference type="PANTHER" id="PTHR11475">
    <property type="entry name" value="OXIDASE/PEROXIDASE"/>
    <property type="match status" value="1"/>
</dbReference>